<keyword evidence="4" id="KW-0963">Cytoplasm</keyword>
<evidence type="ECO:0000256" key="3">
    <source>
        <dbReference type="ARBA" id="ARBA00022475"/>
    </source>
</evidence>
<dbReference type="EMBL" id="GAKP01003067">
    <property type="protein sequence ID" value="JAC55885.1"/>
    <property type="molecule type" value="Transcribed_RNA"/>
</dbReference>
<evidence type="ECO:0000313" key="16">
    <source>
        <dbReference type="EMBL" id="JAC55882.1"/>
    </source>
</evidence>
<comment type="subcellular location">
    <subcellularLocation>
        <location evidence="1">Cell membrane</location>
        <topology evidence="1">Lipid-anchor</topology>
        <orientation evidence="1">Cytoplasmic side</orientation>
    </subcellularLocation>
    <subcellularLocation>
        <location evidence="2">Cytoplasm</location>
        <location evidence="2">Cytosol</location>
    </subcellularLocation>
</comment>
<comment type="subunit">
    <text evidence="14">Interacts with GPX1.</text>
</comment>
<evidence type="ECO:0000256" key="5">
    <source>
        <dbReference type="ARBA" id="ARBA00022703"/>
    </source>
</evidence>
<keyword evidence="9" id="KW-0676">Redox-active center</keyword>
<accession>A0A034WNF4</accession>
<name>A0A034WNF4_BACDO</name>
<dbReference type="OrthoDB" id="5962009at2759"/>
<keyword evidence="8" id="KW-1015">Disulfide bond</keyword>
<evidence type="ECO:0000256" key="6">
    <source>
        <dbReference type="ARBA" id="ARBA00022990"/>
    </source>
</evidence>
<dbReference type="Gene3D" id="3.40.30.10">
    <property type="entry name" value="Glutaredoxin"/>
    <property type="match status" value="1"/>
</dbReference>
<dbReference type="InterPro" id="IPR036249">
    <property type="entry name" value="Thioredoxin-like_sf"/>
</dbReference>
<dbReference type="InterPro" id="IPR051441">
    <property type="entry name" value="SelW_related"/>
</dbReference>
<evidence type="ECO:0000256" key="1">
    <source>
        <dbReference type="ARBA" id="ARBA00004342"/>
    </source>
</evidence>
<dbReference type="NCBIfam" id="TIGR02174">
    <property type="entry name" value="CXXU_selWTH"/>
    <property type="match status" value="1"/>
</dbReference>
<evidence type="ECO:0000256" key="9">
    <source>
        <dbReference type="ARBA" id="ARBA00023284"/>
    </source>
</evidence>
<dbReference type="EMBL" id="GAKP01003070">
    <property type="protein sequence ID" value="JAC55882.1"/>
    <property type="molecule type" value="Transcribed_RNA"/>
</dbReference>
<dbReference type="PANTHER" id="PTHR15124:SF27">
    <property type="entry name" value="MIGRATION AND INVASION ENHANCER 1"/>
    <property type="match status" value="1"/>
</dbReference>
<keyword evidence="11" id="KW-0636">Prenylation</keyword>
<evidence type="ECO:0000256" key="4">
    <source>
        <dbReference type="ARBA" id="ARBA00022490"/>
    </source>
</evidence>
<evidence type="ECO:0000256" key="14">
    <source>
        <dbReference type="ARBA" id="ARBA00065658"/>
    </source>
</evidence>
<dbReference type="GO" id="GO:0006915">
    <property type="term" value="P:apoptotic process"/>
    <property type="evidence" value="ECO:0007669"/>
    <property type="project" value="UniProtKB-KW"/>
</dbReference>
<dbReference type="GO" id="GO:0005886">
    <property type="term" value="C:plasma membrane"/>
    <property type="evidence" value="ECO:0007669"/>
    <property type="project" value="UniProtKB-SubCell"/>
</dbReference>
<keyword evidence="10" id="KW-0449">Lipoprotein</keyword>
<keyword evidence="6" id="KW-0007">Acetylation</keyword>
<gene>
    <name evidence="16" type="primary">MIEN1</name>
</gene>
<dbReference type="AlphaFoldDB" id="A0A034WNF4"/>
<dbReference type="PANTHER" id="PTHR15124">
    <property type="entry name" value="SELENOPROTEIN W"/>
    <property type="match status" value="1"/>
</dbReference>
<evidence type="ECO:0000256" key="11">
    <source>
        <dbReference type="ARBA" id="ARBA00023289"/>
    </source>
</evidence>
<dbReference type="FunFam" id="3.40.30.10:FF:000131">
    <property type="entry name" value="migration and invasion enhancer 1"/>
    <property type="match status" value="1"/>
</dbReference>
<protein>
    <recommendedName>
        <fullName evidence="15">Migration and invasion enhancer 1</fullName>
    </recommendedName>
</protein>
<dbReference type="GO" id="GO:0051491">
    <property type="term" value="P:positive regulation of filopodium assembly"/>
    <property type="evidence" value="ECO:0007669"/>
    <property type="project" value="TreeGrafter"/>
</dbReference>
<comment type="function">
    <text evidence="12">Increases cell migration by inducing filopodia formation at the leading edge of migrating cells. Plays a role in regulation of apoptosis, possibly through control of CASP3. May be involved in a redox-related process.</text>
</comment>
<evidence type="ECO:0000256" key="13">
    <source>
        <dbReference type="ARBA" id="ARBA00060789"/>
    </source>
</evidence>
<keyword evidence="7" id="KW-0472">Membrane</keyword>
<dbReference type="EMBL" id="GAKP01003065">
    <property type="protein sequence ID" value="JAC55887.1"/>
    <property type="molecule type" value="Transcribed_RNA"/>
</dbReference>
<dbReference type="SUPFAM" id="SSF52833">
    <property type="entry name" value="Thioredoxin-like"/>
    <property type="match status" value="1"/>
</dbReference>
<dbReference type="InterPro" id="IPR011893">
    <property type="entry name" value="Selenoprotein_Rdx-typ"/>
</dbReference>
<reference evidence="16" key="1">
    <citation type="journal article" date="2014" name="BMC Genomics">
        <title>Characterizing the developmental transcriptome of the oriental fruit fly, Bactrocera dorsalis (Diptera: Tephritidae) through comparative genomic analysis with Drosophila melanogaster utilizing modENCODE datasets.</title>
        <authorList>
            <person name="Geib S.M."/>
            <person name="Calla B."/>
            <person name="Hall B."/>
            <person name="Hou S."/>
            <person name="Manoukis N.C."/>
        </authorList>
    </citation>
    <scope>NUCLEOTIDE SEQUENCE</scope>
    <source>
        <strain evidence="16">Punador</strain>
    </source>
</reference>
<evidence type="ECO:0000256" key="10">
    <source>
        <dbReference type="ARBA" id="ARBA00023288"/>
    </source>
</evidence>
<evidence type="ECO:0000256" key="12">
    <source>
        <dbReference type="ARBA" id="ARBA00055778"/>
    </source>
</evidence>
<organism evidence="16">
    <name type="scientific">Bactrocera dorsalis</name>
    <name type="common">Oriental fruit fly</name>
    <name type="synonym">Dacus dorsalis</name>
    <dbReference type="NCBI Taxonomy" id="27457"/>
    <lineage>
        <taxon>Eukaryota</taxon>
        <taxon>Metazoa</taxon>
        <taxon>Ecdysozoa</taxon>
        <taxon>Arthropoda</taxon>
        <taxon>Hexapoda</taxon>
        <taxon>Insecta</taxon>
        <taxon>Pterygota</taxon>
        <taxon>Neoptera</taxon>
        <taxon>Endopterygota</taxon>
        <taxon>Diptera</taxon>
        <taxon>Brachycera</taxon>
        <taxon>Muscomorpha</taxon>
        <taxon>Tephritoidea</taxon>
        <taxon>Tephritidae</taxon>
        <taxon>Bactrocera</taxon>
        <taxon>Bactrocera</taxon>
    </lineage>
</organism>
<sequence length="125" mass="14732">SMLKTADIFILCKQRIEFSILLKFKKIFNRMVKVDVEYCPKCNFEWQCKMLQNFLLQQQPDAEVVCFKGRQGSFEVKIDDTLVHSKLQSFAFPDHESVLENVRRVEKGLPIEKVKEQPIDNCMLM</sequence>
<evidence type="ECO:0000256" key="8">
    <source>
        <dbReference type="ARBA" id="ARBA00023157"/>
    </source>
</evidence>
<feature type="non-terminal residue" evidence="16">
    <location>
        <position position="1"/>
    </location>
</feature>
<dbReference type="GO" id="GO:0005829">
    <property type="term" value="C:cytosol"/>
    <property type="evidence" value="ECO:0007669"/>
    <property type="project" value="UniProtKB-SubCell"/>
</dbReference>
<proteinExistence type="inferred from homology"/>
<keyword evidence="3" id="KW-1003">Cell membrane</keyword>
<evidence type="ECO:0000256" key="2">
    <source>
        <dbReference type="ARBA" id="ARBA00004514"/>
    </source>
</evidence>
<evidence type="ECO:0000256" key="15">
    <source>
        <dbReference type="ARBA" id="ARBA00069166"/>
    </source>
</evidence>
<evidence type="ECO:0000256" key="7">
    <source>
        <dbReference type="ARBA" id="ARBA00023136"/>
    </source>
</evidence>
<dbReference type="Pfam" id="PF10262">
    <property type="entry name" value="Rdx"/>
    <property type="match status" value="1"/>
</dbReference>
<comment type="similarity">
    <text evidence="13">Belongs to the SelWTH family.</text>
</comment>
<keyword evidence="5" id="KW-0053">Apoptosis</keyword>
<dbReference type="GO" id="GO:0043066">
    <property type="term" value="P:negative regulation of apoptotic process"/>
    <property type="evidence" value="ECO:0007669"/>
    <property type="project" value="TreeGrafter"/>
</dbReference>